<feature type="transmembrane region" description="Helical" evidence="2">
    <location>
        <begin position="237"/>
        <end position="261"/>
    </location>
</feature>
<dbReference type="EMBL" id="JAHLFH010000089">
    <property type="protein sequence ID" value="MBU3819560.1"/>
    <property type="molecule type" value="Genomic_DNA"/>
</dbReference>
<evidence type="ECO:0000313" key="5">
    <source>
        <dbReference type="Proteomes" id="UP000824178"/>
    </source>
</evidence>
<dbReference type="InterPro" id="IPR025645">
    <property type="entry name" value="DUF4349"/>
</dbReference>
<feature type="coiled-coil region" evidence="1">
    <location>
        <begin position="128"/>
        <end position="185"/>
    </location>
</feature>
<dbReference type="Pfam" id="PF14257">
    <property type="entry name" value="DUF4349"/>
    <property type="match status" value="1"/>
</dbReference>
<evidence type="ECO:0000256" key="1">
    <source>
        <dbReference type="SAM" id="Coils"/>
    </source>
</evidence>
<dbReference type="Proteomes" id="UP000824178">
    <property type="component" value="Unassembled WGS sequence"/>
</dbReference>
<protein>
    <submittedName>
        <fullName evidence="4">DUF4349 domain-containing protein</fullName>
    </submittedName>
</protein>
<reference evidence="4" key="1">
    <citation type="journal article" date="2021" name="PeerJ">
        <title>Extensive microbial diversity within the chicken gut microbiome revealed by metagenomics and culture.</title>
        <authorList>
            <person name="Gilroy R."/>
            <person name="Ravi A."/>
            <person name="Getino M."/>
            <person name="Pursley I."/>
            <person name="Horton D.L."/>
            <person name="Alikhan N.F."/>
            <person name="Baker D."/>
            <person name="Gharbi K."/>
            <person name="Hall N."/>
            <person name="Watson M."/>
            <person name="Adriaenssens E.M."/>
            <person name="Foster-Nyarko E."/>
            <person name="Jarju S."/>
            <person name="Secka A."/>
            <person name="Antonio M."/>
            <person name="Oren A."/>
            <person name="Chaudhuri R.R."/>
            <person name="La Ragione R."/>
            <person name="Hildebrand F."/>
            <person name="Pallen M.J."/>
        </authorList>
    </citation>
    <scope>NUCLEOTIDE SEQUENCE</scope>
    <source>
        <strain evidence="4">742</strain>
    </source>
</reference>
<keyword evidence="2" id="KW-1133">Transmembrane helix</keyword>
<name>A0A9E2KK44_9FIRM</name>
<keyword evidence="1" id="KW-0175">Coiled coil</keyword>
<evidence type="ECO:0000256" key="2">
    <source>
        <dbReference type="SAM" id="Phobius"/>
    </source>
</evidence>
<comment type="caution">
    <text evidence="4">The sequence shown here is derived from an EMBL/GenBank/DDBJ whole genome shotgun (WGS) entry which is preliminary data.</text>
</comment>
<feature type="non-terminal residue" evidence="4">
    <location>
        <position position="1"/>
    </location>
</feature>
<reference evidence="4" key="2">
    <citation type="submission" date="2021-04" db="EMBL/GenBank/DDBJ databases">
        <authorList>
            <person name="Gilroy R."/>
        </authorList>
    </citation>
    <scope>NUCLEOTIDE SEQUENCE</scope>
    <source>
        <strain evidence="4">742</strain>
    </source>
</reference>
<gene>
    <name evidence="4" type="ORF">H9864_04215</name>
</gene>
<evidence type="ECO:0000313" key="4">
    <source>
        <dbReference type="EMBL" id="MBU3819560.1"/>
    </source>
</evidence>
<proteinExistence type="predicted"/>
<evidence type="ECO:0000259" key="3">
    <source>
        <dbReference type="Pfam" id="PF14257"/>
    </source>
</evidence>
<keyword evidence="2" id="KW-0472">Membrane</keyword>
<feature type="domain" description="DUF4349" evidence="3">
    <location>
        <begin position="50"/>
        <end position="257"/>
    </location>
</feature>
<sequence length="271" mass="28952">GLGSAGAGSASSASYSSFALSVPETAGAALDTVNGTDGASARTAAVQESKIIYTATLELESKNYDDTRAALEAALAGAGGYAESYSESSRSERARSLTLTARVPGETYESFLAEAAETGNLVSRSEQAEDVTASYMDVAARLEQLEARRDRLLELQAQAGTLADLLEIEASLSEVQYQIESWQQQLSWYDDQVESCTVTIYLNEVKTYTPSEESFAGRLAGAFGEGWSAFLEGVQDLAVFLASAWPVVILLAGAAGGFFGWRRFRRRRRGG</sequence>
<dbReference type="AlphaFoldDB" id="A0A9E2KK44"/>
<keyword evidence="2" id="KW-0812">Transmembrane</keyword>
<accession>A0A9E2KK44</accession>
<organism evidence="4 5">
    <name type="scientific">Candidatus Faecalibacterium intestinavium</name>
    <dbReference type="NCBI Taxonomy" id="2838580"/>
    <lineage>
        <taxon>Bacteria</taxon>
        <taxon>Bacillati</taxon>
        <taxon>Bacillota</taxon>
        <taxon>Clostridia</taxon>
        <taxon>Eubacteriales</taxon>
        <taxon>Oscillospiraceae</taxon>
        <taxon>Faecalibacterium</taxon>
    </lineage>
</organism>